<sequence length="44" mass="4559">MPRSGPMSPVQIRPVGGASGCLVMILVSVVLSVVLTVVLNLLVR</sequence>
<keyword evidence="1" id="KW-0812">Transmembrane</keyword>
<reference evidence="2 3" key="1">
    <citation type="submission" date="2019-07" db="EMBL/GenBank/DDBJ databases">
        <title>Whole genome shotgun sequence of Knoellia locipacati NBRC 109775.</title>
        <authorList>
            <person name="Hosoyama A."/>
            <person name="Uohara A."/>
            <person name="Ohji S."/>
            <person name="Ichikawa N."/>
        </authorList>
    </citation>
    <scope>NUCLEOTIDE SEQUENCE [LARGE SCALE GENOMIC DNA]</scope>
    <source>
        <strain evidence="2 3">NBRC 109775</strain>
    </source>
</reference>
<organism evidence="2 3">
    <name type="scientific">Knoellia locipacati</name>
    <dbReference type="NCBI Taxonomy" id="882824"/>
    <lineage>
        <taxon>Bacteria</taxon>
        <taxon>Bacillati</taxon>
        <taxon>Actinomycetota</taxon>
        <taxon>Actinomycetes</taxon>
        <taxon>Micrococcales</taxon>
        <taxon>Intrasporangiaceae</taxon>
        <taxon>Knoellia</taxon>
    </lineage>
</organism>
<accession>A0A512SYQ2</accession>
<proteinExistence type="predicted"/>
<evidence type="ECO:0000313" key="2">
    <source>
        <dbReference type="EMBL" id="GEQ13080.1"/>
    </source>
</evidence>
<feature type="transmembrane region" description="Helical" evidence="1">
    <location>
        <begin position="21"/>
        <end position="43"/>
    </location>
</feature>
<dbReference type="AlphaFoldDB" id="A0A512SYQ2"/>
<dbReference type="Proteomes" id="UP000321793">
    <property type="component" value="Unassembled WGS sequence"/>
</dbReference>
<evidence type="ECO:0000313" key="3">
    <source>
        <dbReference type="Proteomes" id="UP000321793"/>
    </source>
</evidence>
<name>A0A512SYQ2_9MICO</name>
<keyword evidence="1" id="KW-1133">Transmembrane helix</keyword>
<protein>
    <submittedName>
        <fullName evidence="2">Uncharacterized protein</fullName>
    </submittedName>
</protein>
<comment type="caution">
    <text evidence="2">The sequence shown here is derived from an EMBL/GenBank/DDBJ whole genome shotgun (WGS) entry which is preliminary data.</text>
</comment>
<evidence type="ECO:0000256" key="1">
    <source>
        <dbReference type="SAM" id="Phobius"/>
    </source>
</evidence>
<keyword evidence="1" id="KW-0472">Membrane</keyword>
<dbReference type="EMBL" id="BKBA01000003">
    <property type="protein sequence ID" value="GEQ13080.1"/>
    <property type="molecule type" value="Genomic_DNA"/>
</dbReference>
<keyword evidence="3" id="KW-1185">Reference proteome</keyword>
<gene>
    <name evidence="2" type="ORF">KLO01_11270</name>
</gene>